<organism evidence="1 2">
    <name type="scientific">Tetranychus urticae</name>
    <name type="common">Two-spotted spider mite</name>
    <dbReference type="NCBI Taxonomy" id="32264"/>
    <lineage>
        <taxon>Eukaryota</taxon>
        <taxon>Metazoa</taxon>
        <taxon>Ecdysozoa</taxon>
        <taxon>Arthropoda</taxon>
        <taxon>Chelicerata</taxon>
        <taxon>Arachnida</taxon>
        <taxon>Acari</taxon>
        <taxon>Acariformes</taxon>
        <taxon>Trombidiformes</taxon>
        <taxon>Prostigmata</taxon>
        <taxon>Eleutherengona</taxon>
        <taxon>Raphignathae</taxon>
        <taxon>Tetranychoidea</taxon>
        <taxon>Tetranychidae</taxon>
        <taxon>Tetranychus</taxon>
    </lineage>
</organism>
<keyword evidence="2" id="KW-1185">Reference proteome</keyword>
<dbReference type="AlphaFoldDB" id="T1KM62"/>
<evidence type="ECO:0000313" key="1">
    <source>
        <dbReference type="EnsemblMetazoa" id="tetur15g00500.1"/>
    </source>
</evidence>
<dbReference type="EMBL" id="CAEY01000239">
    <property type="status" value="NOT_ANNOTATED_CDS"/>
    <property type="molecule type" value="Genomic_DNA"/>
</dbReference>
<evidence type="ECO:0000313" key="2">
    <source>
        <dbReference type="Proteomes" id="UP000015104"/>
    </source>
</evidence>
<dbReference type="HOGENOM" id="CLU_1463134_0_0_1"/>
<dbReference type="EnsemblMetazoa" id="tetur15g00500.1">
    <property type="protein sequence ID" value="tetur15g00500.1"/>
    <property type="gene ID" value="tetur15g00500"/>
</dbReference>
<proteinExistence type="predicted"/>
<dbReference type="Proteomes" id="UP000015104">
    <property type="component" value="Unassembled WGS sequence"/>
</dbReference>
<name>T1KM62_TETUR</name>
<reference evidence="2" key="1">
    <citation type="submission" date="2011-08" db="EMBL/GenBank/DDBJ databases">
        <authorList>
            <person name="Rombauts S."/>
        </authorList>
    </citation>
    <scope>NUCLEOTIDE SEQUENCE</scope>
    <source>
        <strain evidence="2">London</strain>
    </source>
</reference>
<protein>
    <submittedName>
        <fullName evidence="1">Uncharacterized protein</fullName>
    </submittedName>
</protein>
<accession>T1KM62</accession>
<sequence>MKDGHFDDTMLKAAIDDDGDNEPDMIELYDKDARPGVIFKLLTVLGITVDAGLVDRLEITGLATRESVGIDGESIDVQDVLSRTGEGAQQFDDVIRLLLLQIVFKLVNRWSAGIDEDECDDTITRQELLDIDSGTSGVGQRLFNGEIGQTTFAYIDVLLVGSLEVKQLMVSKRGLAKEEFDPESL</sequence>
<reference evidence="1" key="2">
    <citation type="submission" date="2015-06" db="UniProtKB">
        <authorList>
            <consortium name="EnsemblMetazoa"/>
        </authorList>
    </citation>
    <scope>IDENTIFICATION</scope>
</reference>